<sequence length="462" mass="53137">MSDITPSSATFLKRAIENNNVEVDKYALLIKISDDVNNGFESTDNFSILKRTKIKEISEEFLQHFNKYGRVFIIVNDIKISTRFDYILNQFHKKMVILDYTVSENELFIVKEDLESIETIVYETSDTSYEPEDDEKDLVNIYNDVNNISYNVNVLVLEKSSYSKRKGSEEFTFNILVADYLGNVMKYARTFSTRSNLKNFTTFDKGLILTVNSTQFHPSNKQFYFEYQNRLLEELDVISQCENDGQVNVVGIIGKVENIVTHSNENINVLTSRRIVFITNGNITLPVYIYRELAYFQFQVGALLGIRFGVVKPHLVCKNIITCNKMSYLMNVDIEEYCELFNKGLKIDYSSMVFPDLSLAPTISDVINGGKYLMHISDTPAVRVNVQKFYTIGKISFFGKIQTPNKTQKDYGPYLRITISDALVNMQHVTIFVNKLSKIMPSLTGQMNRLMNDGVDLNEYCK</sequence>
<proteinExistence type="predicted"/>
<dbReference type="Proteomes" id="UP000046392">
    <property type="component" value="Unplaced"/>
</dbReference>
<keyword evidence="1" id="KW-1185">Reference proteome</keyword>
<protein>
    <submittedName>
        <fullName evidence="2">Piwi domain-containing protein</fullName>
    </submittedName>
</protein>
<evidence type="ECO:0000313" key="1">
    <source>
        <dbReference type="Proteomes" id="UP000046392"/>
    </source>
</evidence>
<reference evidence="2" key="1">
    <citation type="submission" date="2017-02" db="UniProtKB">
        <authorList>
            <consortium name="WormBaseParasite"/>
        </authorList>
    </citation>
    <scope>IDENTIFICATION</scope>
</reference>
<accession>A0A0N5B910</accession>
<organism evidence="1 2">
    <name type="scientific">Strongyloides papillosus</name>
    <name type="common">Intestinal threadworm</name>
    <dbReference type="NCBI Taxonomy" id="174720"/>
    <lineage>
        <taxon>Eukaryota</taxon>
        <taxon>Metazoa</taxon>
        <taxon>Ecdysozoa</taxon>
        <taxon>Nematoda</taxon>
        <taxon>Chromadorea</taxon>
        <taxon>Rhabditida</taxon>
        <taxon>Tylenchina</taxon>
        <taxon>Panagrolaimomorpha</taxon>
        <taxon>Strongyloidoidea</taxon>
        <taxon>Strongyloididae</taxon>
        <taxon>Strongyloides</taxon>
    </lineage>
</organism>
<name>A0A0N5B910_STREA</name>
<evidence type="ECO:0000313" key="2">
    <source>
        <dbReference type="WBParaSite" id="SPAL_0000253200.1"/>
    </source>
</evidence>
<dbReference type="WBParaSite" id="SPAL_0000253200.1">
    <property type="protein sequence ID" value="SPAL_0000253200.1"/>
    <property type="gene ID" value="SPAL_0000253200"/>
</dbReference>
<dbReference type="AlphaFoldDB" id="A0A0N5B910"/>